<protein>
    <submittedName>
        <fullName evidence="2">Uncharacterized protein</fullName>
    </submittedName>
</protein>
<proteinExistence type="predicted"/>
<accession>F8B1Z0</accession>
<dbReference type="HOGENOM" id="CLU_1842191_0_0_11"/>
<sequence length="139" mass="14877">MQGEGAEYNQRVRKVVTALLEPINLHGKLVPHAVLDAEIGEPLLAEQAGDLLASGMPRHMTPDRFPQFTLLRGVVRDIQRQAGGAGPADGPRSLRDSAYEKRVQEGGLPGLLWAIGGGEAPPEGPPIVALALRLLWLPL</sequence>
<keyword evidence="3" id="KW-1185">Reference proteome</keyword>
<gene>
    <name evidence="2" type="ordered locus">FsymDg_1387</name>
</gene>
<evidence type="ECO:0000313" key="3">
    <source>
        <dbReference type="Proteomes" id="UP000001549"/>
    </source>
</evidence>
<name>F8B1Z0_9ACTN</name>
<dbReference type="KEGG" id="fsy:FsymDg_1387"/>
<evidence type="ECO:0000256" key="1">
    <source>
        <dbReference type="SAM" id="MobiDB-lite"/>
    </source>
</evidence>
<dbReference type="EMBL" id="CP002801">
    <property type="protein sequence ID" value="AEH08859.1"/>
    <property type="molecule type" value="Genomic_DNA"/>
</dbReference>
<feature type="region of interest" description="Disordered" evidence="1">
    <location>
        <begin position="81"/>
        <end position="100"/>
    </location>
</feature>
<organism evidence="2 3">
    <name type="scientific">Candidatus Protofrankia datiscae</name>
    <dbReference type="NCBI Taxonomy" id="2716812"/>
    <lineage>
        <taxon>Bacteria</taxon>
        <taxon>Bacillati</taxon>
        <taxon>Actinomycetota</taxon>
        <taxon>Actinomycetes</taxon>
        <taxon>Frankiales</taxon>
        <taxon>Frankiaceae</taxon>
        <taxon>Protofrankia</taxon>
    </lineage>
</organism>
<dbReference type="Proteomes" id="UP000001549">
    <property type="component" value="Chromosome"/>
</dbReference>
<reference evidence="2 3" key="1">
    <citation type="submission" date="2011-05" db="EMBL/GenBank/DDBJ databases">
        <title>Complete sequence of chromosome of Frankia symbiont of Datisca glomerata.</title>
        <authorList>
            <consortium name="US DOE Joint Genome Institute"/>
            <person name="Lucas S."/>
            <person name="Han J."/>
            <person name="Lapidus A."/>
            <person name="Cheng J.-F."/>
            <person name="Goodwin L."/>
            <person name="Pitluck S."/>
            <person name="Peters L."/>
            <person name="Mikhailova N."/>
            <person name="Chertkov O."/>
            <person name="Teshima H."/>
            <person name="Han C."/>
            <person name="Tapia R."/>
            <person name="Land M."/>
            <person name="Hauser L."/>
            <person name="Kyrpides N."/>
            <person name="Ivanova N."/>
            <person name="Pagani I."/>
            <person name="Berry A."/>
            <person name="Pawlowski K."/>
            <person name="Persson T."/>
            <person name="Vanden Heuvel B."/>
            <person name="Benson D."/>
            <person name="Woyke T."/>
        </authorList>
    </citation>
    <scope>NUCLEOTIDE SEQUENCE [LARGE SCALE GENOMIC DNA]</scope>
    <source>
        <strain evidence="3">4085684</strain>
    </source>
</reference>
<evidence type="ECO:0000313" key="2">
    <source>
        <dbReference type="EMBL" id="AEH08859.1"/>
    </source>
</evidence>
<dbReference type="AlphaFoldDB" id="F8B1Z0"/>